<evidence type="ECO:0000256" key="2">
    <source>
        <dbReference type="ARBA" id="ARBA00007556"/>
    </source>
</evidence>
<evidence type="ECO:0000256" key="1">
    <source>
        <dbReference type="ARBA" id="ARBA00004141"/>
    </source>
</evidence>
<evidence type="ECO:0000313" key="9">
    <source>
        <dbReference type="Proteomes" id="UP000182719"/>
    </source>
</evidence>
<evidence type="ECO:0000256" key="3">
    <source>
        <dbReference type="ARBA" id="ARBA00022448"/>
    </source>
</evidence>
<dbReference type="EMBL" id="FOAP01000013">
    <property type="protein sequence ID" value="SEM22970.1"/>
    <property type="molecule type" value="Genomic_DNA"/>
</dbReference>
<reference evidence="9" key="1">
    <citation type="submission" date="2016-10" db="EMBL/GenBank/DDBJ databases">
        <authorList>
            <person name="Varghese N."/>
            <person name="Submissions S."/>
        </authorList>
    </citation>
    <scope>NUCLEOTIDE SEQUENCE [LARGE SCALE GENOMIC DNA]</scope>
    <source>
        <strain evidence="9">DSM 17044</strain>
    </source>
</reference>
<keyword evidence="9" id="KW-1185">Reference proteome</keyword>
<evidence type="ECO:0000256" key="5">
    <source>
        <dbReference type="ARBA" id="ARBA00022989"/>
    </source>
</evidence>
<gene>
    <name evidence="8" type="ORF">SAMN05444354_113102</name>
</gene>
<dbReference type="PANTHER" id="PTHR30188:SF4">
    <property type="entry name" value="PROTEIN TRIGALACTOSYLDIACYLGLYCEROL 1, CHLOROPLASTIC"/>
    <property type="match status" value="1"/>
</dbReference>
<keyword evidence="6 7" id="KW-0472">Membrane</keyword>
<keyword evidence="4 7" id="KW-0812">Transmembrane</keyword>
<protein>
    <submittedName>
        <fullName evidence="8">Phospholipid/cholesterol/gamma-HCH transport system permease protein</fullName>
    </submittedName>
</protein>
<evidence type="ECO:0000256" key="6">
    <source>
        <dbReference type="ARBA" id="ARBA00023136"/>
    </source>
</evidence>
<dbReference type="InterPro" id="IPR030802">
    <property type="entry name" value="Permease_MalE"/>
</dbReference>
<dbReference type="NCBIfam" id="TIGR00056">
    <property type="entry name" value="MlaE family lipid ABC transporter permease subunit"/>
    <property type="match status" value="1"/>
</dbReference>
<dbReference type="InterPro" id="IPR003453">
    <property type="entry name" value="ABC_MlaE_roteobac"/>
</dbReference>
<sequence>MNPSVQAPAVAEPQAAAPVSIFASVMAVVRQRLEVLGAMAVMTGRVFSRAVRPPYDWGALVYHTEFLGVRSMPIALLTSTFAGLVISLQFGFFLSRFGVQYTVGRVVVLTLFRELAPVLTALTVGARIGSGMAAELGAMTVTEQVDAIRALGADPLRKLVVPRVLACLLVMPTLTVLADVIGLGAGALVVNMQYGISFELFFQGALDAVLMTDFVSGVIKGAIFGVIIGLVGCFKGLTVEGGTEGVGRATTQTVAITSVSVCLADFFITKITLYF</sequence>
<dbReference type="Proteomes" id="UP000182719">
    <property type="component" value="Unassembled WGS sequence"/>
</dbReference>
<dbReference type="Pfam" id="PF02405">
    <property type="entry name" value="MlaE"/>
    <property type="match status" value="1"/>
</dbReference>
<dbReference type="AlphaFoldDB" id="A0A1H7WN89"/>
<dbReference type="GO" id="GO:0043190">
    <property type="term" value="C:ATP-binding cassette (ABC) transporter complex"/>
    <property type="evidence" value="ECO:0007669"/>
    <property type="project" value="InterPro"/>
</dbReference>
<organism evidence="8 9">
    <name type="scientific">Stigmatella aurantiaca</name>
    <dbReference type="NCBI Taxonomy" id="41"/>
    <lineage>
        <taxon>Bacteria</taxon>
        <taxon>Pseudomonadati</taxon>
        <taxon>Myxococcota</taxon>
        <taxon>Myxococcia</taxon>
        <taxon>Myxococcales</taxon>
        <taxon>Cystobacterineae</taxon>
        <taxon>Archangiaceae</taxon>
        <taxon>Stigmatella</taxon>
    </lineage>
</organism>
<feature type="transmembrane region" description="Helical" evidence="7">
    <location>
        <begin position="74"/>
        <end position="95"/>
    </location>
</feature>
<feature type="transmembrane region" description="Helical" evidence="7">
    <location>
        <begin position="164"/>
        <end position="194"/>
    </location>
</feature>
<comment type="similarity">
    <text evidence="2 7">Belongs to the MlaE permease family.</text>
</comment>
<keyword evidence="5 7" id="KW-1133">Transmembrane helix</keyword>
<comment type="subcellular location">
    <subcellularLocation>
        <location evidence="1">Membrane</location>
        <topology evidence="1">Multi-pass membrane protein</topology>
    </subcellularLocation>
</comment>
<comment type="caution">
    <text evidence="7">Lacks conserved residue(s) required for the propagation of feature annotation.</text>
</comment>
<name>A0A1H7WN89_STIAU</name>
<accession>A0A1H7WN89</accession>
<feature type="transmembrane region" description="Helical" evidence="7">
    <location>
        <begin position="214"/>
        <end position="234"/>
    </location>
</feature>
<evidence type="ECO:0000313" key="8">
    <source>
        <dbReference type="EMBL" id="SEM22970.1"/>
    </source>
</evidence>
<keyword evidence="3" id="KW-0813">Transport</keyword>
<dbReference type="PANTHER" id="PTHR30188">
    <property type="entry name" value="ABC TRANSPORTER PERMEASE PROTEIN-RELATED"/>
    <property type="match status" value="1"/>
</dbReference>
<evidence type="ECO:0000256" key="7">
    <source>
        <dbReference type="RuleBase" id="RU362044"/>
    </source>
</evidence>
<proteinExistence type="inferred from homology"/>
<dbReference type="GO" id="GO:0005548">
    <property type="term" value="F:phospholipid transporter activity"/>
    <property type="evidence" value="ECO:0007669"/>
    <property type="project" value="TreeGrafter"/>
</dbReference>
<evidence type="ECO:0000256" key="4">
    <source>
        <dbReference type="ARBA" id="ARBA00022692"/>
    </source>
</evidence>